<organism evidence="2">
    <name type="scientific">Arundo donax</name>
    <name type="common">Giant reed</name>
    <name type="synonym">Donax arundinaceus</name>
    <dbReference type="NCBI Taxonomy" id="35708"/>
    <lineage>
        <taxon>Eukaryota</taxon>
        <taxon>Viridiplantae</taxon>
        <taxon>Streptophyta</taxon>
        <taxon>Embryophyta</taxon>
        <taxon>Tracheophyta</taxon>
        <taxon>Spermatophyta</taxon>
        <taxon>Magnoliopsida</taxon>
        <taxon>Liliopsida</taxon>
        <taxon>Poales</taxon>
        <taxon>Poaceae</taxon>
        <taxon>PACMAD clade</taxon>
        <taxon>Arundinoideae</taxon>
        <taxon>Arundineae</taxon>
        <taxon>Arundo</taxon>
    </lineage>
</organism>
<dbReference type="EMBL" id="GBRH01178469">
    <property type="protein sequence ID" value="JAE19427.1"/>
    <property type="molecule type" value="Transcribed_RNA"/>
</dbReference>
<evidence type="ECO:0000256" key="1">
    <source>
        <dbReference type="SAM" id="SignalP"/>
    </source>
</evidence>
<keyword evidence="1" id="KW-0732">Signal</keyword>
<sequence length="40" mass="4667">MYVCMLLPLRVMIVTLQFFRLPFFFLEECSVFAGSTACEL</sequence>
<reference evidence="2" key="2">
    <citation type="journal article" date="2015" name="Data Brief">
        <title>Shoot transcriptome of the giant reed, Arundo donax.</title>
        <authorList>
            <person name="Barrero R.A."/>
            <person name="Guerrero F.D."/>
            <person name="Moolhuijzen P."/>
            <person name="Goolsby J.A."/>
            <person name="Tidwell J."/>
            <person name="Bellgard S.E."/>
            <person name="Bellgard M.I."/>
        </authorList>
    </citation>
    <scope>NUCLEOTIDE SEQUENCE</scope>
    <source>
        <tissue evidence="2">Shoot tissue taken approximately 20 cm above the soil surface</tissue>
    </source>
</reference>
<feature type="signal peptide" evidence="1">
    <location>
        <begin position="1"/>
        <end position="16"/>
    </location>
</feature>
<reference evidence="2" key="1">
    <citation type="submission" date="2014-09" db="EMBL/GenBank/DDBJ databases">
        <authorList>
            <person name="Magalhaes I.L.F."/>
            <person name="Oliveira U."/>
            <person name="Santos F.R."/>
            <person name="Vidigal T.H.D.A."/>
            <person name="Brescovit A.D."/>
            <person name="Santos A.J."/>
        </authorList>
    </citation>
    <scope>NUCLEOTIDE SEQUENCE</scope>
    <source>
        <tissue evidence="2">Shoot tissue taken approximately 20 cm above the soil surface</tissue>
    </source>
</reference>
<protein>
    <submittedName>
        <fullName evidence="2">Uncharacterized protein</fullName>
    </submittedName>
</protein>
<dbReference type="AlphaFoldDB" id="A0A0A9G4I9"/>
<evidence type="ECO:0000313" key="2">
    <source>
        <dbReference type="EMBL" id="JAE19427.1"/>
    </source>
</evidence>
<feature type="chain" id="PRO_5002047652" evidence="1">
    <location>
        <begin position="17"/>
        <end position="40"/>
    </location>
</feature>
<proteinExistence type="predicted"/>
<name>A0A0A9G4I9_ARUDO</name>
<accession>A0A0A9G4I9</accession>